<feature type="compositionally biased region" description="Basic and acidic residues" evidence="1">
    <location>
        <begin position="94"/>
        <end position="105"/>
    </location>
</feature>
<accession>A0A0D0DN02</accession>
<reference evidence="2 3" key="1">
    <citation type="submission" date="2014-04" db="EMBL/GenBank/DDBJ databases">
        <authorList>
            <consortium name="DOE Joint Genome Institute"/>
            <person name="Kuo A."/>
            <person name="Kohler A."/>
            <person name="Jargeat P."/>
            <person name="Nagy L.G."/>
            <person name="Floudas D."/>
            <person name="Copeland A."/>
            <person name="Barry K.W."/>
            <person name="Cichocki N."/>
            <person name="Veneault-Fourrey C."/>
            <person name="LaButti K."/>
            <person name="Lindquist E.A."/>
            <person name="Lipzen A."/>
            <person name="Lundell T."/>
            <person name="Morin E."/>
            <person name="Murat C."/>
            <person name="Sun H."/>
            <person name="Tunlid A."/>
            <person name="Henrissat B."/>
            <person name="Grigoriev I.V."/>
            <person name="Hibbett D.S."/>
            <person name="Martin F."/>
            <person name="Nordberg H.P."/>
            <person name="Cantor M.N."/>
            <person name="Hua S.X."/>
        </authorList>
    </citation>
    <scope>NUCLEOTIDE SEQUENCE [LARGE SCALE GENOMIC DNA]</scope>
    <source>
        <strain evidence="2 3">Ve08.2h10</strain>
    </source>
</reference>
<protein>
    <submittedName>
        <fullName evidence="2">Uncharacterized protein</fullName>
    </submittedName>
</protein>
<dbReference type="AlphaFoldDB" id="A0A0D0DN02"/>
<reference evidence="3" key="2">
    <citation type="submission" date="2015-01" db="EMBL/GenBank/DDBJ databases">
        <title>Evolutionary Origins and Diversification of the Mycorrhizal Mutualists.</title>
        <authorList>
            <consortium name="DOE Joint Genome Institute"/>
            <consortium name="Mycorrhizal Genomics Consortium"/>
            <person name="Kohler A."/>
            <person name="Kuo A."/>
            <person name="Nagy L.G."/>
            <person name="Floudas D."/>
            <person name="Copeland A."/>
            <person name="Barry K.W."/>
            <person name="Cichocki N."/>
            <person name="Veneault-Fourrey C."/>
            <person name="LaButti K."/>
            <person name="Lindquist E.A."/>
            <person name="Lipzen A."/>
            <person name="Lundell T."/>
            <person name="Morin E."/>
            <person name="Murat C."/>
            <person name="Riley R."/>
            <person name="Ohm R."/>
            <person name="Sun H."/>
            <person name="Tunlid A."/>
            <person name="Henrissat B."/>
            <person name="Grigoriev I.V."/>
            <person name="Hibbett D.S."/>
            <person name="Martin F."/>
        </authorList>
    </citation>
    <scope>NUCLEOTIDE SEQUENCE [LARGE SCALE GENOMIC DNA]</scope>
    <source>
        <strain evidence="3">Ve08.2h10</strain>
    </source>
</reference>
<feature type="region of interest" description="Disordered" evidence="1">
    <location>
        <begin position="60"/>
        <end position="111"/>
    </location>
</feature>
<organism evidence="2 3">
    <name type="scientific">Paxillus rubicundulus Ve08.2h10</name>
    <dbReference type="NCBI Taxonomy" id="930991"/>
    <lineage>
        <taxon>Eukaryota</taxon>
        <taxon>Fungi</taxon>
        <taxon>Dikarya</taxon>
        <taxon>Basidiomycota</taxon>
        <taxon>Agaricomycotina</taxon>
        <taxon>Agaricomycetes</taxon>
        <taxon>Agaricomycetidae</taxon>
        <taxon>Boletales</taxon>
        <taxon>Paxilineae</taxon>
        <taxon>Paxillaceae</taxon>
        <taxon>Paxillus</taxon>
    </lineage>
</organism>
<dbReference type="EMBL" id="KN824839">
    <property type="protein sequence ID" value="KIL00218.1"/>
    <property type="molecule type" value="Genomic_DNA"/>
</dbReference>
<evidence type="ECO:0000256" key="1">
    <source>
        <dbReference type="SAM" id="MobiDB-lite"/>
    </source>
</evidence>
<evidence type="ECO:0000313" key="3">
    <source>
        <dbReference type="Proteomes" id="UP000054538"/>
    </source>
</evidence>
<proteinExistence type="predicted"/>
<dbReference type="Proteomes" id="UP000054538">
    <property type="component" value="Unassembled WGS sequence"/>
</dbReference>
<keyword evidence="3" id="KW-1185">Reference proteome</keyword>
<name>A0A0D0DN02_9AGAM</name>
<feature type="compositionally biased region" description="Polar residues" evidence="1">
    <location>
        <begin position="76"/>
        <end position="93"/>
    </location>
</feature>
<evidence type="ECO:0000313" key="2">
    <source>
        <dbReference type="EMBL" id="KIL00218.1"/>
    </source>
</evidence>
<dbReference type="InParanoid" id="A0A0D0DN02"/>
<dbReference type="HOGENOM" id="CLU_2159189_0_0_1"/>
<sequence>MTQGSCTLENGRNQPMPSCQKLLKKHSQTRKIALHHAIWNASSPALLAVRGATRFRDIELSHHADNRPPSIEKGFDTTQSAGLPNSGSATAADSTHRDLTRDARQVCRRSQ</sequence>
<gene>
    <name evidence="2" type="ORF">PAXRUDRAFT_316563</name>
</gene>